<dbReference type="RefSeq" id="WP_093046498.1">
    <property type="nucleotide sequence ID" value="NZ_FNQR01000021.1"/>
</dbReference>
<evidence type="ECO:0000313" key="2">
    <source>
        <dbReference type="Proteomes" id="UP000198584"/>
    </source>
</evidence>
<dbReference type="OrthoDB" id="2974389at2"/>
<reference evidence="1 2" key="1">
    <citation type="submission" date="2016-10" db="EMBL/GenBank/DDBJ databases">
        <authorList>
            <person name="de Groot N.N."/>
        </authorList>
    </citation>
    <scope>NUCLEOTIDE SEQUENCE [LARGE SCALE GENOMIC DNA]</scope>
    <source>
        <strain evidence="1 2">CCM7597</strain>
    </source>
</reference>
<proteinExistence type="predicted"/>
<dbReference type="STRING" id="571932.SAMN05421743_12175"/>
<dbReference type="Proteomes" id="UP000198584">
    <property type="component" value="Unassembled WGS sequence"/>
</dbReference>
<organism evidence="1 2">
    <name type="scientific">Thalassobacillus cyri</name>
    <dbReference type="NCBI Taxonomy" id="571932"/>
    <lineage>
        <taxon>Bacteria</taxon>
        <taxon>Bacillati</taxon>
        <taxon>Bacillota</taxon>
        <taxon>Bacilli</taxon>
        <taxon>Bacillales</taxon>
        <taxon>Bacillaceae</taxon>
        <taxon>Thalassobacillus</taxon>
    </lineage>
</organism>
<keyword evidence="2" id="KW-1185">Reference proteome</keyword>
<dbReference type="EMBL" id="FNQR01000021">
    <property type="protein sequence ID" value="SEB16002.1"/>
    <property type="molecule type" value="Genomic_DNA"/>
</dbReference>
<evidence type="ECO:0000313" key="1">
    <source>
        <dbReference type="EMBL" id="SEB16002.1"/>
    </source>
</evidence>
<protein>
    <submittedName>
        <fullName evidence="1">Uncharacterized protein</fullName>
    </submittedName>
</protein>
<dbReference type="AlphaFoldDB" id="A0A1H4H4N4"/>
<sequence>MNKDKEITTFARRLVNILKLRNEYIRNIRLANFMSDMESAFDIPMLNRDRFNQKYQDVITIYMTASGARST</sequence>
<accession>A0A1H4H4N4</accession>
<gene>
    <name evidence="1" type="ORF">SAMN05421743_12175</name>
</gene>
<name>A0A1H4H4N4_9BACI</name>